<dbReference type="Proteomes" id="UP000000663">
    <property type="component" value="Chromosome"/>
</dbReference>
<protein>
    <submittedName>
        <fullName evidence="2">Thioredoxin-like protein</fullName>
    </submittedName>
</protein>
<dbReference type="PROSITE" id="PS51352">
    <property type="entry name" value="THIOREDOXIN_2"/>
    <property type="match status" value="1"/>
</dbReference>
<dbReference type="InterPro" id="IPR036249">
    <property type="entry name" value="Thioredoxin-like_sf"/>
</dbReference>
<sequence length="174" mass="18249">MTANRRTTVLIVSAVVFTMLLGGIAFAQQAAPAPQAMETTTPGTSGIAVKSGPVTMADIDNALASGPVFIEFESKTCTYCKEQRPISDALAADYQGKVTFFFADVAESRDLAKYFQVSGVPQINVIAQKADGGYTYVGKDGSTSSSIAGSKFLGLTQSDTLKTALDAAVRMRGQ</sequence>
<keyword evidence="3" id="KW-1185">Reference proteome</keyword>
<reference evidence="2 3" key="1">
    <citation type="journal article" date="2006" name="Science">
        <title>Genome of rice cluster I archaea -- the key methane producers in the rice rhizosphere.</title>
        <authorList>
            <person name="Erkel C."/>
            <person name="Kube M."/>
            <person name="Reinhardt R."/>
            <person name="Liesack W."/>
        </authorList>
    </citation>
    <scope>NUCLEOTIDE SEQUENCE [LARGE SCALE GENOMIC DNA]</scope>
    <source>
        <strain evidence="3">DSM 22066 / NBRC 105507 / MRE50</strain>
    </source>
</reference>
<name>Q0W8S3_METAR</name>
<gene>
    <name evidence="2" type="ORF">LRC226</name>
</gene>
<dbReference type="RefSeq" id="WP_012037270.1">
    <property type="nucleotide sequence ID" value="NC_009464.1"/>
</dbReference>
<dbReference type="GeneID" id="5143550"/>
<dbReference type="EMBL" id="AM114193">
    <property type="protein sequence ID" value="CAJ35220.1"/>
    <property type="molecule type" value="Genomic_DNA"/>
</dbReference>
<dbReference type="AlphaFoldDB" id="Q0W8S3"/>
<dbReference type="eggNOG" id="arCOG01974">
    <property type="taxonomic scope" value="Archaea"/>
</dbReference>
<organism evidence="2 3">
    <name type="scientific">Methanocella arvoryzae (strain DSM 22066 / NBRC 105507 / MRE50)</name>
    <dbReference type="NCBI Taxonomy" id="351160"/>
    <lineage>
        <taxon>Archaea</taxon>
        <taxon>Methanobacteriati</taxon>
        <taxon>Methanobacteriota</taxon>
        <taxon>Stenosarchaea group</taxon>
        <taxon>Methanomicrobia</taxon>
        <taxon>Methanocellales</taxon>
        <taxon>Methanocellaceae</taxon>
        <taxon>Methanocella</taxon>
    </lineage>
</organism>
<feature type="domain" description="Thioredoxin" evidence="1">
    <location>
        <begin position="27"/>
        <end position="170"/>
    </location>
</feature>
<dbReference type="KEGG" id="rci:LRC226"/>
<proteinExistence type="predicted"/>
<dbReference type="InterPro" id="IPR013766">
    <property type="entry name" value="Thioredoxin_domain"/>
</dbReference>
<dbReference type="CDD" id="cd02947">
    <property type="entry name" value="TRX_family"/>
    <property type="match status" value="1"/>
</dbReference>
<dbReference type="Pfam" id="PF00085">
    <property type="entry name" value="Thioredoxin"/>
    <property type="match status" value="1"/>
</dbReference>
<evidence type="ECO:0000259" key="1">
    <source>
        <dbReference type="PROSITE" id="PS51352"/>
    </source>
</evidence>
<dbReference type="Gene3D" id="3.40.30.10">
    <property type="entry name" value="Glutaredoxin"/>
    <property type="match status" value="1"/>
</dbReference>
<accession>Q0W8S3</accession>
<evidence type="ECO:0000313" key="3">
    <source>
        <dbReference type="Proteomes" id="UP000000663"/>
    </source>
</evidence>
<evidence type="ECO:0000313" key="2">
    <source>
        <dbReference type="EMBL" id="CAJ35220.1"/>
    </source>
</evidence>
<dbReference type="SUPFAM" id="SSF52833">
    <property type="entry name" value="Thioredoxin-like"/>
    <property type="match status" value="1"/>
</dbReference>
<dbReference type="STRING" id="351160.LRC226"/>